<evidence type="ECO:0000256" key="9">
    <source>
        <dbReference type="RuleBase" id="RU365068"/>
    </source>
</evidence>
<accession>A0A9Q0RW87</accession>
<dbReference type="CDD" id="cd17960">
    <property type="entry name" value="DEADc_DDX55"/>
    <property type="match status" value="1"/>
</dbReference>
<keyword evidence="6" id="KW-0175">Coiled coil</keyword>
<evidence type="ECO:0000259" key="14">
    <source>
        <dbReference type="PROSITE" id="PS51194"/>
    </source>
</evidence>
<dbReference type="PANTHER" id="PTHR24031">
    <property type="entry name" value="RNA HELICASE"/>
    <property type="match status" value="1"/>
</dbReference>
<reference evidence="15" key="1">
    <citation type="submission" date="2022-07" db="EMBL/GenBank/DDBJ databases">
        <authorList>
            <person name="Trinca V."/>
            <person name="Uliana J.V.C."/>
            <person name="Torres T.T."/>
            <person name="Ward R.J."/>
            <person name="Monesi N."/>
        </authorList>
    </citation>
    <scope>NUCLEOTIDE SEQUENCE</scope>
    <source>
        <strain evidence="15">HSMRA1968</strain>
        <tissue evidence="15">Whole embryos</tissue>
    </source>
</reference>
<evidence type="ECO:0000256" key="11">
    <source>
        <dbReference type="SAM" id="Phobius"/>
    </source>
</evidence>
<feature type="signal peptide" evidence="12">
    <location>
        <begin position="1"/>
        <end position="17"/>
    </location>
</feature>
<keyword evidence="2 9" id="KW-0378">Hydrolase</keyword>
<evidence type="ECO:0000313" key="15">
    <source>
        <dbReference type="EMBL" id="KAJ6634707.1"/>
    </source>
</evidence>
<dbReference type="InterPro" id="IPR014001">
    <property type="entry name" value="Helicase_ATP-bd"/>
</dbReference>
<feature type="transmembrane region" description="Helical" evidence="11">
    <location>
        <begin position="188"/>
        <end position="213"/>
    </location>
</feature>
<dbReference type="SMART" id="SM00490">
    <property type="entry name" value="HELICc"/>
    <property type="match status" value="1"/>
</dbReference>
<dbReference type="PROSITE" id="PS51192">
    <property type="entry name" value="HELICASE_ATP_BIND_1"/>
    <property type="match status" value="1"/>
</dbReference>
<dbReference type="Pfam" id="PF23681">
    <property type="entry name" value="CTT_SPB4"/>
    <property type="match status" value="1"/>
</dbReference>
<evidence type="ECO:0000256" key="12">
    <source>
        <dbReference type="SAM" id="SignalP"/>
    </source>
</evidence>
<feature type="chain" id="PRO_5040170583" description="ATP-dependent RNA helicase" evidence="12">
    <location>
        <begin position="18"/>
        <end position="1127"/>
    </location>
</feature>
<name>A0A9Q0RW87_9DIPT</name>
<evidence type="ECO:0000256" key="8">
    <source>
        <dbReference type="ARBA" id="ARBA00047984"/>
    </source>
</evidence>
<protein>
    <recommendedName>
        <fullName evidence="9">ATP-dependent RNA helicase</fullName>
        <ecNumber evidence="9">3.6.4.13</ecNumber>
    </recommendedName>
</protein>
<dbReference type="InterPro" id="IPR001650">
    <property type="entry name" value="Helicase_C-like"/>
</dbReference>
<keyword evidence="4 9" id="KW-0067">ATP-binding</keyword>
<dbReference type="Proteomes" id="UP001151699">
    <property type="component" value="Chromosome C"/>
</dbReference>
<feature type="domain" description="Helicase ATP-binding" evidence="13">
    <location>
        <begin position="566"/>
        <end position="751"/>
    </location>
</feature>
<evidence type="ECO:0000256" key="3">
    <source>
        <dbReference type="ARBA" id="ARBA00022806"/>
    </source>
</evidence>
<dbReference type="Pfam" id="PF00271">
    <property type="entry name" value="Helicase_C"/>
    <property type="match status" value="1"/>
</dbReference>
<evidence type="ECO:0000256" key="6">
    <source>
        <dbReference type="ARBA" id="ARBA00023054"/>
    </source>
</evidence>
<keyword evidence="1 9" id="KW-0547">Nucleotide-binding</keyword>
<dbReference type="FunFam" id="3.40.50.300:FF:000877">
    <property type="entry name" value="RNA helicase"/>
    <property type="match status" value="1"/>
</dbReference>
<comment type="catalytic activity">
    <reaction evidence="8 9">
        <text>ATP + H2O = ADP + phosphate + H(+)</text>
        <dbReference type="Rhea" id="RHEA:13065"/>
        <dbReference type="ChEBI" id="CHEBI:15377"/>
        <dbReference type="ChEBI" id="CHEBI:15378"/>
        <dbReference type="ChEBI" id="CHEBI:30616"/>
        <dbReference type="ChEBI" id="CHEBI:43474"/>
        <dbReference type="ChEBI" id="CHEBI:456216"/>
        <dbReference type="EC" id="3.6.4.13"/>
    </reaction>
</comment>
<keyword evidence="11" id="KW-1133">Transmembrane helix</keyword>
<proteinExistence type="inferred from homology"/>
<dbReference type="PROSITE" id="PS00039">
    <property type="entry name" value="DEAD_ATP_HELICASE"/>
    <property type="match status" value="1"/>
</dbReference>
<evidence type="ECO:0000256" key="5">
    <source>
        <dbReference type="ARBA" id="ARBA00022884"/>
    </source>
</evidence>
<keyword evidence="16" id="KW-1185">Reference proteome</keyword>
<keyword evidence="3 9" id="KW-0347">Helicase</keyword>
<keyword evidence="5 9" id="KW-0694">RNA-binding</keyword>
<keyword evidence="11" id="KW-0472">Membrane</keyword>
<evidence type="ECO:0000256" key="1">
    <source>
        <dbReference type="ARBA" id="ARBA00022741"/>
    </source>
</evidence>
<dbReference type="SMART" id="SM00487">
    <property type="entry name" value="DEXDc"/>
    <property type="match status" value="1"/>
</dbReference>
<comment type="similarity">
    <text evidence="7">Belongs to the DEAD box helicase family. DDX55/SPB4 subfamily.</text>
</comment>
<evidence type="ECO:0000259" key="13">
    <source>
        <dbReference type="PROSITE" id="PS51192"/>
    </source>
</evidence>
<evidence type="ECO:0000313" key="16">
    <source>
        <dbReference type="Proteomes" id="UP001151699"/>
    </source>
</evidence>
<dbReference type="InterPro" id="IPR000629">
    <property type="entry name" value="RNA-helicase_DEAD-box_CS"/>
</dbReference>
<evidence type="ECO:0000256" key="10">
    <source>
        <dbReference type="SAM" id="MobiDB-lite"/>
    </source>
</evidence>
<organism evidence="15 16">
    <name type="scientific">Pseudolycoriella hygida</name>
    <dbReference type="NCBI Taxonomy" id="35572"/>
    <lineage>
        <taxon>Eukaryota</taxon>
        <taxon>Metazoa</taxon>
        <taxon>Ecdysozoa</taxon>
        <taxon>Arthropoda</taxon>
        <taxon>Hexapoda</taxon>
        <taxon>Insecta</taxon>
        <taxon>Pterygota</taxon>
        <taxon>Neoptera</taxon>
        <taxon>Endopterygota</taxon>
        <taxon>Diptera</taxon>
        <taxon>Nematocera</taxon>
        <taxon>Sciaroidea</taxon>
        <taxon>Sciaridae</taxon>
        <taxon>Pseudolycoriella</taxon>
    </lineage>
</organism>
<comment type="domain">
    <text evidence="9">The Q motif is unique to and characteristic of the DEAD box family of RNA helicases and controls ATP binding and hydrolysis.</text>
</comment>
<gene>
    <name evidence="15" type="ORF">Bhyg_13284</name>
</gene>
<dbReference type="GO" id="GO:0003724">
    <property type="term" value="F:RNA helicase activity"/>
    <property type="evidence" value="ECO:0007669"/>
    <property type="project" value="UniProtKB-EC"/>
</dbReference>
<feature type="region of interest" description="Disordered" evidence="10">
    <location>
        <begin position="1053"/>
        <end position="1092"/>
    </location>
</feature>
<dbReference type="EMBL" id="WJQU01000004">
    <property type="protein sequence ID" value="KAJ6634707.1"/>
    <property type="molecule type" value="Genomic_DNA"/>
</dbReference>
<dbReference type="GO" id="GO:0005524">
    <property type="term" value="F:ATP binding"/>
    <property type="evidence" value="ECO:0007669"/>
    <property type="project" value="UniProtKB-UniRule"/>
</dbReference>
<evidence type="ECO:0000256" key="2">
    <source>
        <dbReference type="ARBA" id="ARBA00022801"/>
    </source>
</evidence>
<dbReference type="GO" id="GO:0016787">
    <property type="term" value="F:hydrolase activity"/>
    <property type="evidence" value="ECO:0007669"/>
    <property type="project" value="UniProtKB-KW"/>
</dbReference>
<dbReference type="SMART" id="SM01178">
    <property type="entry name" value="DUF4217"/>
    <property type="match status" value="1"/>
</dbReference>
<sequence>METLVIVVIILVCQVKTEELPTIETQIERNLAYDHIDNLSMTVNDVTINLVRILKNIEAAYADDLENLTLPLDDILSFMWSTPMDESFQNNLYFFFDKILDIVYCTFEVLDDVWHGSTYIIESKLSQILQQIIQILDEMKTLNQSEKEFDASLASVSKTFVELTTSLVGLTAITTSIARLVATRDRNIIIIVGTIASLIIIHQYALCAVVCFLSPAVKIIDSSKLVYAAGMDALVTKIVDFILSLKPIVDKSAPKITEAAEATMTQLFHGDLHYELSTQLIASSNRFLDSKVLTMLQSTNLSLLNIIKTSAPAEFHALPDLLEQLPAILLQCSRTDVGKLEQFITYAFDGLQDVVNHISYRLDKHIQSSASTGSFLEPSEPIDMTIAIVRTTVKQFINNFRHLHELSATKLKAKELISCTANFMEALLDPMNTVIQKSNSDAKFDITLGSCLQFIVLYVIGLITTSSIAAIKSLKNVFADFKTFSNFSAALTLVLIKIQMIFEYPEKEDTLELLKQLYNTYSDLFQDLTRLIVGSTPSTKPLNQHVLEVIRGFGFDKMTPVQSATIPLLMSCKDVASEAVTGSGKTLAFIVPILELLLRRQREDPWKPFEVGSIILSPTRELAAQTSKVLEQFLQKAEFKFKQKLLVGGNNVEEDVHFLKKTGANILIATPGRLVDLLERKNDLNLAGNVKTLEILVLDEADRLLDLGFTSAINTILSYLPRQRRTGLFSATQTKEVQDLMRAGLRNPVMVSVREKAATSTPLLLQNYYMIVEPEDKFARLLDFIEQNNIQKAMIFLPTCACVEYWADVLPKCIKNRQILALHGKMKNRRGKILEKFRQTPNVLLLCTDVLARGVDIPEMDWVLQWEPPSNAAAFVHRVGRTARQGHDGNALIMILPTEDAYVEFLQRNQKVSLKPVSVNTTRTYQEINKILHQIQLDDRTIFDKGNRAFVSHIRAYSKHECSYILRVADLNLGRIATGYGLLKMPLMPELKNMDSGDFVGPENAIDFSRIGYKNKEKEASRKRKLEIYQETGQWPGVTKKFQRKTEAWSLAKQKKAEMKAKKDERRGKKQLKKASLAEQKQKKRKGGYTKEDIEELAKDIAMFKKLKRKKISDEEFNKEMGIEDSD</sequence>
<dbReference type="SUPFAM" id="SSF52540">
    <property type="entry name" value="P-loop containing nucleoside triphosphate hydrolases"/>
    <property type="match status" value="1"/>
</dbReference>
<dbReference type="PROSITE" id="PS51194">
    <property type="entry name" value="HELICASE_CTER"/>
    <property type="match status" value="1"/>
</dbReference>
<dbReference type="Pfam" id="PF13959">
    <property type="entry name" value="CTE_SPB4"/>
    <property type="match status" value="1"/>
</dbReference>
<dbReference type="CDD" id="cd18787">
    <property type="entry name" value="SF2_C_DEAD"/>
    <property type="match status" value="1"/>
</dbReference>
<feature type="domain" description="Helicase C-terminal" evidence="14">
    <location>
        <begin position="764"/>
        <end position="932"/>
    </location>
</feature>
<dbReference type="InterPro" id="IPR011545">
    <property type="entry name" value="DEAD/DEAH_box_helicase_dom"/>
</dbReference>
<evidence type="ECO:0000256" key="7">
    <source>
        <dbReference type="ARBA" id="ARBA00038002"/>
    </source>
</evidence>
<dbReference type="InterPro" id="IPR027417">
    <property type="entry name" value="P-loop_NTPase"/>
</dbReference>
<feature type="compositionally biased region" description="Basic and acidic residues" evidence="10">
    <location>
        <begin position="1055"/>
        <end position="1067"/>
    </location>
</feature>
<dbReference type="Gene3D" id="3.40.50.300">
    <property type="entry name" value="P-loop containing nucleotide triphosphate hydrolases"/>
    <property type="match status" value="2"/>
</dbReference>
<keyword evidence="12" id="KW-0732">Signal</keyword>
<dbReference type="InterPro" id="IPR056330">
    <property type="entry name" value="CTT_SPB4"/>
</dbReference>
<comment type="function">
    <text evidence="9">RNA helicase.</text>
</comment>
<keyword evidence="11" id="KW-0812">Transmembrane</keyword>
<dbReference type="GO" id="GO:0003723">
    <property type="term" value="F:RNA binding"/>
    <property type="evidence" value="ECO:0007669"/>
    <property type="project" value="UniProtKB-UniRule"/>
</dbReference>
<dbReference type="EC" id="3.6.4.13" evidence="9"/>
<dbReference type="InterPro" id="IPR025313">
    <property type="entry name" value="SPB4-like_CTE"/>
</dbReference>
<dbReference type="OrthoDB" id="7396459at2759"/>
<evidence type="ECO:0000256" key="4">
    <source>
        <dbReference type="ARBA" id="ARBA00022840"/>
    </source>
</evidence>
<dbReference type="AlphaFoldDB" id="A0A9Q0RW87"/>
<comment type="caution">
    <text evidence="15">The sequence shown here is derived from an EMBL/GenBank/DDBJ whole genome shotgun (WGS) entry which is preliminary data.</text>
</comment>
<dbReference type="Pfam" id="PF00270">
    <property type="entry name" value="DEAD"/>
    <property type="match status" value="1"/>
</dbReference>